<dbReference type="OrthoDB" id="7322079at2"/>
<protein>
    <submittedName>
        <fullName evidence="2">Uncharacterized protein</fullName>
    </submittedName>
</protein>
<dbReference type="EMBL" id="FNWO01000003">
    <property type="protein sequence ID" value="SEH30038.1"/>
    <property type="molecule type" value="Genomic_DNA"/>
</dbReference>
<reference evidence="3" key="1">
    <citation type="submission" date="2016-10" db="EMBL/GenBank/DDBJ databases">
        <authorList>
            <person name="Varghese N."/>
            <person name="Submissions S."/>
        </authorList>
    </citation>
    <scope>NUCLEOTIDE SEQUENCE [LARGE SCALE GENOMIC DNA]</scope>
    <source>
        <strain evidence="3">DSM 13234</strain>
    </source>
</reference>
<organism evidence="2 3">
    <name type="scientific">Magnetospirillum fulvum</name>
    <name type="common">Rhodospirillum fulvum</name>
    <dbReference type="NCBI Taxonomy" id="1082"/>
    <lineage>
        <taxon>Bacteria</taxon>
        <taxon>Pseudomonadati</taxon>
        <taxon>Pseudomonadota</taxon>
        <taxon>Alphaproteobacteria</taxon>
        <taxon>Rhodospirillales</taxon>
        <taxon>Rhodospirillaceae</taxon>
        <taxon>Magnetospirillum</taxon>
    </lineage>
</organism>
<gene>
    <name evidence="2" type="ORF">SAMN04244559_00853</name>
</gene>
<keyword evidence="3" id="KW-1185">Reference proteome</keyword>
<name>A0A1H6H7K2_MAGFU</name>
<evidence type="ECO:0000313" key="3">
    <source>
        <dbReference type="Proteomes" id="UP000182983"/>
    </source>
</evidence>
<evidence type="ECO:0000313" key="2">
    <source>
        <dbReference type="EMBL" id="SEH30038.1"/>
    </source>
</evidence>
<feature type="region of interest" description="Disordered" evidence="1">
    <location>
        <begin position="106"/>
        <end position="130"/>
    </location>
</feature>
<proteinExistence type="predicted"/>
<sequence>MIASSRESTFERKVGDLLGVTSGLTVTQLLVLRRMTLIDSAAAGWASERELEAVFKAILDRALMKLGAEKLSSAAKADFTPLLPPGTAEQSSGERRLLADLASKYLPRPKPRPVEVKPPPPPPEEESESEGEIVFSSFKQLFDECLSRYARQALQAIAVAPTHASLRPHVPVPFLLAPGFAACYETLLRRHVLPDLRTFRRIRELENRRDWRENGANRLIGILQSGERDNPILSTWDSRWAAYPSEGIGAKAKRKDDPWALFAEAAAKDRFVPPTVADIPLLQAVIRWDAEMLTQAWRGITLLYQQEFTPASRADQAREGALRDGMLRTIRDLPERAGDMLAIKAFFELPKCDRMFLRRLLQTISGSDAARRRAAPGLASFYDSLPQ</sequence>
<evidence type="ECO:0000256" key="1">
    <source>
        <dbReference type="SAM" id="MobiDB-lite"/>
    </source>
</evidence>
<accession>A0A1H6H7K2</accession>
<dbReference type="RefSeq" id="WP_074765906.1">
    <property type="nucleotide sequence ID" value="NZ_FNWO01000003.1"/>
</dbReference>
<dbReference type="AlphaFoldDB" id="A0A1H6H7K2"/>
<dbReference type="Proteomes" id="UP000182983">
    <property type="component" value="Unassembled WGS sequence"/>
</dbReference>